<accession>A0AAD7NE07</accession>
<feature type="compositionally biased region" description="Pro residues" evidence="1">
    <location>
        <begin position="116"/>
        <end position="129"/>
    </location>
</feature>
<organism evidence="2 3">
    <name type="scientific">Mycena metata</name>
    <dbReference type="NCBI Taxonomy" id="1033252"/>
    <lineage>
        <taxon>Eukaryota</taxon>
        <taxon>Fungi</taxon>
        <taxon>Dikarya</taxon>
        <taxon>Basidiomycota</taxon>
        <taxon>Agaricomycotina</taxon>
        <taxon>Agaricomycetes</taxon>
        <taxon>Agaricomycetidae</taxon>
        <taxon>Agaricales</taxon>
        <taxon>Marasmiineae</taxon>
        <taxon>Mycenaceae</taxon>
        <taxon>Mycena</taxon>
    </lineage>
</organism>
<comment type="caution">
    <text evidence="2">The sequence shown here is derived from an EMBL/GenBank/DDBJ whole genome shotgun (WGS) entry which is preliminary data.</text>
</comment>
<evidence type="ECO:0000313" key="2">
    <source>
        <dbReference type="EMBL" id="KAJ7756934.1"/>
    </source>
</evidence>
<dbReference type="AlphaFoldDB" id="A0AAD7NE07"/>
<dbReference type="Proteomes" id="UP001215598">
    <property type="component" value="Unassembled WGS sequence"/>
</dbReference>
<evidence type="ECO:0000256" key="1">
    <source>
        <dbReference type="SAM" id="MobiDB-lite"/>
    </source>
</evidence>
<name>A0AAD7NE07_9AGAR</name>
<reference evidence="2" key="1">
    <citation type="submission" date="2023-03" db="EMBL/GenBank/DDBJ databases">
        <title>Massive genome expansion in bonnet fungi (Mycena s.s.) driven by repeated elements and novel gene families across ecological guilds.</title>
        <authorList>
            <consortium name="Lawrence Berkeley National Laboratory"/>
            <person name="Harder C.B."/>
            <person name="Miyauchi S."/>
            <person name="Viragh M."/>
            <person name="Kuo A."/>
            <person name="Thoen E."/>
            <person name="Andreopoulos B."/>
            <person name="Lu D."/>
            <person name="Skrede I."/>
            <person name="Drula E."/>
            <person name="Henrissat B."/>
            <person name="Morin E."/>
            <person name="Kohler A."/>
            <person name="Barry K."/>
            <person name="LaButti K."/>
            <person name="Morin E."/>
            <person name="Salamov A."/>
            <person name="Lipzen A."/>
            <person name="Mereny Z."/>
            <person name="Hegedus B."/>
            <person name="Baldrian P."/>
            <person name="Stursova M."/>
            <person name="Weitz H."/>
            <person name="Taylor A."/>
            <person name="Grigoriev I.V."/>
            <person name="Nagy L.G."/>
            <person name="Martin F."/>
            <person name="Kauserud H."/>
        </authorList>
    </citation>
    <scope>NUCLEOTIDE SEQUENCE</scope>
    <source>
        <strain evidence="2">CBHHK182m</strain>
    </source>
</reference>
<feature type="region of interest" description="Disordered" evidence="1">
    <location>
        <begin position="106"/>
        <end position="255"/>
    </location>
</feature>
<evidence type="ECO:0000313" key="3">
    <source>
        <dbReference type="Proteomes" id="UP001215598"/>
    </source>
</evidence>
<feature type="compositionally biased region" description="Pro residues" evidence="1">
    <location>
        <begin position="169"/>
        <end position="180"/>
    </location>
</feature>
<keyword evidence="3" id="KW-1185">Reference proteome</keyword>
<proteinExistence type="predicted"/>
<feature type="compositionally biased region" description="Basic residues" evidence="1">
    <location>
        <begin position="222"/>
        <end position="232"/>
    </location>
</feature>
<sequence>MLQDFQQFTASSLLTSMSHSHSASCVSLPVTLLPVTPLNVPRRKTQSATLHAGELPAVDAALSRPAFSRATSSPAPPPAFSWGSRWSSDDYAPSWATSRNAVDVDLPTGRKIRPLPRIPPAPKSAPPVPRRTVSQASLRPLPSLPELAVTPASPLTPAPFVPQSSAHLAPPPSTLPPPRPFASISLRLDTSPDALAPRVVAPPSPPPSPCPSIPQPPTPTTARRRRMSKLRRHLGESVELDLSPDSDKTSDGDQETSAFAQTIVAVKKLLDLDANDSDPSSDEDEDEYSLVFVLGQAQRVVPVKRYSRKWIRERGSKRWIEENYSDLLRDLRAL</sequence>
<dbReference type="EMBL" id="JARKIB010000045">
    <property type="protein sequence ID" value="KAJ7756934.1"/>
    <property type="molecule type" value="Genomic_DNA"/>
</dbReference>
<protein>
    <submittedName>
        <fullName evidence="2">Uncharacterized protein</fullName>
    </submittedName>
</protein>
<gene>
    <name evidence="2" type="ORF">B0H16DRAFT_1537458</name>
</gene>
<feature type="compositionally biased region" description="Pro residues" evidence="1">
    <location>
        <begin position="200"/>
        <end position="219"/>
    </location>
</feature>